<dbReference type="Gramene" id="XM_028345626.1">
    <property type="protein sequence ID" value="XP_028201427.1"/>
    <property type="gene ID" value="LOC114385501"/>
</dbReference>
<evidence type="ECO:0000313" key="4">
    <source>
        <dbReference type="EMBL" id="RZC24198.1"/>
    </source>
</evidence>
<gene>
    <name evidence="4" type="ORF">D0Y65_003451</name>
    <name evidence="3" type="ORF">glysoja_025483</name>
</gene>
<dbReference type="EMBL" id="QZWG01000002">
    <property type="protein sequence ID" value="RZC24200.1"/>
    <property type="molecule type" value="Genomic_DNA"/>
</dbReference>
<sequence>MESKQEAPSVILNLMGLDQVPTQHPIRDKQKVLSENYLQKVASIGVRKKRSSHQHHSSGMNTSEKEEFEDVLKVVKALRRGKHHNPSKGNGKENPISCKNSNLDDGLLQEIFYPKSMRLYPEMRERKKISYHMNSGKQSSRPFSKISEEISMQSGNVANGVLNTASSSFLRGNEAFASDMLKLKPASNISVNEIQFNFPFLCSDSRTKTLAQGDVAEKLRELGRCGQVCIHNQLPMISEHGNGTRDLTHQSGYYSNDKIRKNIRCKAGVNYSFARRVSIPLCAASVIADNGRTMNQDILFQRYWGLRKNASANWLSWKSKNENVNQKECMEDVNLSPGHEKLPSLSSYFHSNHTEENGINHMSEKRVYGKDLSDKVTMPPQLSSSSPSPELIDSQILQERRLMNDEVKNKTYEDSSMPMQNVVSPDSSVDFLVSDATTEVVGRSHYNPTNHQYKSTVFLSQEIDSLSYTSKKQDTSDFQEDSVLSLCSEADPDSISSFEEAYEPSPISVLEPLFGEDSRFSSKCGDHVYDSSEVDDEEYDLNVSSDEDCENEYVDDPEEKKDIAGLFRAEESRDFSYVVEVLTEAGICNRSLFTDFSTWHSAECPISPSVFEILEKKFGEQQLWKKSERKLLFDRINLGLLEILQPYLYIPMWEKPMSRRLNAEPSQNMIEEEMWGLLVAQEKKASKGLADSILEGEIRWIELVEDVEDIVREIVNLLIEELANEIVSLEKF</sequence>
<dbReference type="Pfam" id="PF14309">
    <property type="entry name" value="DUF4378"/>
    <property type="match status" value="1"/>
</dbReference>
<dbReference type="InterPro" id="IPR025486">
    <property type="entry name" value="DUF4378"/>
</dbReference>
<name>A0A0B2R4T0_GLYSO</name>
<dbReference type="AlphaFoldDB" id="A0A0B2R4T0"/>
<dbReference type="PANTHER" id="PTHR46836:SF7">
    <property type="entry name" value="PHOSPHATIDYLINOSITOL N-ACETYGLUCOSAMINLYTRANSFERASE SUBUNIT P-LIKE PROTEIN"/>
    <property type="match status" value="1"/>
</dbReference>
<dbReference type="Proteomes" id="UP000289340">
    <property type="component" value="Chromosome 2"/>
</dbReference>
<dbReference type="PANTHER" id="PTHR46836">
    <property type="entry name" value="AFADIN"/>
    <property type="match status" value="1"/>
</dbReference>
<dbReference type="Gramene" id="XM_028345634.1">
    <property type="protein sequence ID" value="XP_028201435.1"/>
    <property type="gene ID" value="LOC114385501"/>
</dbReference>
<evidence type="ECO:0000259" key="2">
    <source>
        <dbReference type="Pfam" id="PF14309"/>
    </source>
</evidence>
<reference evidence="3" key="1">
    <citation type="submission" date="2014-07" db="EMBL/GenBank/DDBJ databases">
        <title>Identification of a novel salt tolerance gene in wild soybean by whole-genome sequencing.</title>
        <authorList>
            <person name="Lam H.-M."/>
            <person name="Qi X."/>
            <person name="Li M.-W."/>
            <person name="Liu X."/>
            <person name="Xie M."/>
            <person name="Ni M."/>
            <person name="Xu X."/>
        </authorList>
    </citation>
    <scope>NUCLEOTIDE SEQUENCE [LARGE SCALE GENOMIC DNA]</scope>
    <source>
        <tissue evidence="3">Root</tissue>
    </source>
</reference>
<dbReference type="Gramene" id="XM_028345620.1">
    <property type="protein sequence ID" value="XP_028201421.1"/>
    <property type="gene ID" value="LOC114385501"/>
</dbReference>
<evidence type="ECO:0000256" key="1">
    <source>
        <dbReference type="SAM" id="MobiDB-lite"/>
    </source>
</evidence>
<dbReference type="Proteomes" id="UP000053555">
    <property type="component" value="Unassembled WGS sequence"/>
</dbReference>
<protein>
    <recommendedName>
        <fullName evidence="2">DUF4378 domain-containing protein</fullName>
    </recommendedName>
</protein>
<keyword evidence="5" id="KW-1185">Reference proteome</keyword>
<dbReference type="EMBL" id="QZWG01000002">
    <property type="protein sequence ID" value="RZC24199.1"/>
    <property type="molecule type" value="Genomic_DNA"/>
</dbReference>
<accession>A0A0B2R4T0</accession>
<feature type="domain" description="DUF4378" evidence="2">
    <location>
        <begin position="574"/>
        <end position="725"/>
    </location>
</feature>
<feature type="region of interest" description="Disordered" evidence="1">
    <location>
        <begin position="80"/>
        <end position="100"/>
    </location>
</feature>
<feature type="region of interest" description="Disordered" evidence="1">
    <location>
        <begin position="44"/>
        <end position="66"/>
    </location>
</feature>
<dbReference type="EMBL" id="QZWG01000002">
    <property type="protein sequence ID" value="RZC24198.1"/>
    <property type="molecule type" value="Genomic_DNA"/>
</dbReference>
<evidence type="ECO:0000313" key="5">
    <source>
        <dbReference type="Proteomes" id="UP000289340"/>
    </source>
</evidence>
<dbReference type="EMBL" id="KN653480">
    <property type="protein sequence ID" value="KHN27199.1"/>
    <property type="molecule type" value="Genomic_DNA"/>
</dbReference>
<reference evidence="4 5" key="2">
    <citation type="submission" date="2018-09" db="EMBL/GenBank/DDBJ databases">
        <title>A high-quality reference genome of wild soybean provides a powerful tool to mine soybean genomes.</title>
        <authorList>
            <person name="Xie M."/>
            <person name="Chung C.Y.L."/>
            <person name="Li M.-W."/>
            <person name="Wong F.-L."/>
            <person name="Chan T.-F."/>
            <person name="Lam H.-M."/>
        </authorList>
    </citation>
    <scope>NUCLEOTIDE SEQUENCE [LARGE SCALE GENOMIC DNA]</scope>
    <source>
        <strain evidence="5">cv. W05</strain>
        <tissue evidence="4">Hypocotyl of etiolated seedlings</tissue>
    </source>
</reference>
<organism evidence="3">
    <name type="scientific">Glycine soja</name>
    <name type="common">Wild soybean</name>
    <dbReference type="NCBI Taxonomy" id="3848"/>
    <lineage>
        <taxon>Eukaryota</taxon>
        <taxon>Viridiplantae</taxon>
        <taxon>Streptophyta</taxon>
        <taxon>Embryophyta</taxon>
        <taxon>Tracheophyta</taxon>
        <taxon>Spermatophyta</taxon>
        <taxon>Magnoliopsida</taxon>
        <taxon>eudicotyledons</taxon>
        <taxon>Gunneridae</taxon>
        <taxon>Pentapetalae</taxon>
        <taxon>rosids</taxon>
        <taxon>fabids</taxon>
        <taxon>Fabales</taxon>
        <taxon>Fabaceae</taxon>
        <taxon>Papilionoideae</taxon>
        <taxon>50 kb inversion clade</taxon>
        <taxon>NPAAA clade</taxon>
        <taxon>indigoferoid/millettioid clade</taxon>
        <taxon>Phaseoleae</taxon>
        <taxon>Glycine</taxon>
        <taxon>Glycine subgen. Soja</taxon>
    </lineage>
</organism>
<dbReference type="Gramene" id="XM_028345615.1">
    <property type="protein sequence ID" value="XP_028201416.1"/>
    <property type="gene ID" value="LOC114385501"/>
</dbReference>
<evidence type="ECO:0000313" key="3">
    <source>
        <dbReference type="EMBL" id="KHN27199.1"/>
    </source>
</evidence>
<feature type="compositionally biased region" description="Basic residues" evidence="1">
    <location>
        <begin position="46"/>
        <end position="56"/>
    </location>
</feature>
<proteinExistence type="predicted"/>